<evidence type="ECO:0000256" key="1">
    <source>
        <dbReference type="PIRSR" id="PIRSR006816-2"/>
    </source>
</evidence>
<feature type="domain" description="FAD-binding FR-type" evidence="2">
    <location>
        <begin position="8"/>
        <end position="106"/>
    </location>
</feature>
<keyword evidence="1" id="KW-0001">2Fe-2S</keyword>
<dbReference type="InterPro" id="IPR001433">
    <property type="entry name" value="OxRdtase_FAD/NAD-bd"/>
</dbReference>
<proteinExistence type="predicted"/>
<accession>F2KSM4</accession>
<dbReference type="InterPro" id="IPR008333">
    <property type="entry name" value="Cbr1-like_FAD-bd_dom"/>
</dbReference>
<dbReference type="InterPro" id="IPR019480">
    <property type="entry name" value="Dihydroorotate_DH_Fe-S-bd"/>
</dbReference>
<feature type="binding site" evidence="1">
    <location>
        <position position="262"/>
    </location>
    <ligand>
        <name>[2Fe-2S] cluster</name>
        <dbReference type="ChEBI" id="CHEBI:190135"/>
    </ligand>
</feature>
<gene>
    <name evidence="3" type="ordered locus">Arcve_2105</name>
</gene>
<dbReference type="OrthoDB" id="35401at2157"/>
<feature type="binding site" evidence="1">
    <location>
        <position position="273"/>
    </location>
    <ligand>
        <name>[2Fe-2S] cluster</name>
        <dbReference type="ChEBI" id="CHEBI:190135"/>
    </ligand>
</feature>
<dbReference type="PIRSF" id="PIRSF006816">
    <property type="entry name" value="Cyc3_hyd_g"/>
    <property type="match status" value="1"/>
</dbReference>
<evidence type="ECO:0000313" key="4">
    <source>
        <dbReference type="Proteomes" id="UP000008136"/>
    </source>
</evidence>
<dbReference type="InterPro" id="IPR012165">
    <property type="entry name" value="Cyt_c3_hydrogenase_gsu"/>
</dbReference>
<keyword evidence="1" id="KW-0408">Iron</keyword>
<comment type="cofactor">
    <cofactor evidence="1">
        <name>[2Fe-2S] cluster</name>
        <dbReference type="ChEBI" id="CHEBI:190135"/>
    </cofactor>
    <text evidence="1">Binds 1 [2Fe-2S] cluster per subunit.</text>
</comment>
<dbReference type="GO" id="GO:0006221">
    <property type="term" value="P:pyrimidine nucleotide biosynthetic process"/>
    <property type="evidence" value="ECO:0007669"/>
    <property type="project" value="InterPro"/>
</dbReference>
<dbReference type="InterPro" id="IPR050353">
    <property type="entry name" value="PyrK_electron_transfer"/>
</dbReference>
<dbReference type="PRINTS" id="PR00371">
    <property type="entry name" value="FPNCR"/>
</dbReference>
<protein>
    <submittedName>
        <fullName evidence="3">Dihydroorotate dehydrogenase, electron transfer subunit, iron-sulfur cluster binding domain protein</fullName>
    </submittedName>
</protein>
<dbReference type="Gene3D" id="3.40.50.80">
    <property type="entry name" value="Nucleotide-binding domain of ferredoxin-NADP reductase (FNR) module"/>
    <property type="match status" value="1"/>
</dbReference>
<feature type="binding site" evidence="1">
    <location>
        <position position="265"/>
    </location>
    <ligand>
        <name>[2Fe-2S] cluster</name>
        <dbReference type="ChEBI" id="CHEBI:190135"/>
    </ligand>
</feature>
<dbReference type="GO" id="GO:0016491">
    <property type="term" value="F:oxidoreductase activity"/>
    <property type="evidence" value="ECO:0007669"/>
    <property type="project" value="InterPro"/>
</dbReference>
<dbReference type="KEGG" id="ave:Arcve_2105"/>
<dbReference type="Pfam" id="PF00970">
    <property type="entry name" value="FAD_binding_6"/>
    <property type="match status" value="1"/>
</dbReference>
<dbReference type="Pfam" id="PF10418">
    <property type="entry name" value="DHODB_Fe-S_bind"/>
    <property type="match status" value="1"/>
</dbReference>
<feature type="binding site" evidence="1">
    <location>
        <position position="257"/>
    </location>
    <ligand>
        <name>[2Fe-2S] cluster</name>
        <dbReference type="ChEBI" id="CHEBI:190135"/>
    </ligand>
</feature>
<keyword evidence="1" id="KW-0479">Metal-binding</keyword>
<dbReference type="SUPFAM" id="SSF63380">
    <property type="entry name" value="Riboflavin synthase domain-like"/>
    <property type="match status" value="1"/>
</dbReference>
<keyword evidence="1" id="KW-0411">Iron-sulfur</keyword>
<dbReference type="HOGENOM" id="CLU_003827_1_1_2"/>
<dbReference type="InterPro" id="IPR017927">
    <property type="entry name" value="FAD-bd_FR_type"/>
</dbReference>
<dbReference type="PRINTS" id="PR00406">
    <property type="entry name" value="CYTB5RDTASE"/>
</dbReference>
<dbReference type="GeneID" id="10395239"/>
<name>F2KSM4_ARCVS</name>
<dbReference type="Gene3D" id="2.40.30.10">
    <property type="entry name" value="Translation factors"/>
    <property type="match status" value="1"/>
</dbReference>
<dbReference type="STRING" id="693661.Arcve_2105"/>
<evidence type="ECO:0000313" key="3">
    <source>
        <dbReference type="EMBL" id="AEA48094.1"/>
    </source>
</evidence>
<dbReference type="SUPFAM" id="SSF52343">
    <property type="entry name" value="Ferredoxin reductase-like, C-terminal NADP-linked domain"/>
    <property type="match status" value="1"/>
</dbReference>
<dbReference type="RefSeq" id="WP_013684745.1">
    <property type="nucleotide sequence ID" value="NC_015320.1"/>
</dbReference>
<dbReference type="GO" id="GO:0051537">
    <property type="term" value="F:2 iron, 2 sulfur cluster binding"/>
    <property type="evidence" value="ECO:0007669"/>
    <property type="project" value="UniProtKB-KW"/>
</dbReference>
<dbReference type="InterPro" id="IPR001709">
    <property type="entry name" value="Flavoprot_Pyr_Nucl_cyt_Rdtase"/>
</dbReference>
<dbReference type="Pfam" id="PF00175">
    <property type="entry name" value="NAD_binding_1"/>
    <property type="match status" value="1"/>
</dbReference>
<dbReference type="PROSITE" id="PS51384">
    <property type="entry name" value="FAD_FR"/>
    <property type="match status" value="1"/>
</dbReference>
<dbReference type="eggNOG" id="arCOG02199">
    <property type="taxonomic scope" value="Archaea"/>
</dbReference>
<dbReference type="PANTHER" id="PTHR43513:SF1">
    <property type="entry name" value="ANAEROBIC SULFITE REDUCTASE SUBUNIT B"/>
    <property type="match status" value="1"/>
</dbReference>
<organism evidence="3 4">
    <name type="scientific">Archaeoglobus veneficus (strain DSM 11195 / SNP6)</name>
    <dbReference type="NCBI Taxonomy" id="693661"/>
    <lineage>
        <taxon>Archaea</taxon>
        <taxon>Methanobacteriati</taxon>
        <taxon>Methanobacteriota</taxon>
        <taxon>Archaeoglobi</taxon>
        <taxon>Archaeoglobales</taxon>
        <taxon>Archaeoglobaceae</taxon>
        <taxon>Archaeoglobus</taxon>
    </lineage>
</organism>
<dbReference type="GO" id="GO:0050660">
    <property type="term" value="F:flavin adenine dinucleotide binding"/>
    <property type="evidence" value="ECO:0007669"/>
    <property type="project" value="InterPro"/>
</dbReference>
<dbReference type="CDD" id="cd06221">
    <property type="entry name" value="sulfite_reductase_like"/>
    <property type="match status" value="1"/>
</dbReference>
<dbReference type="GO" id="GO:0046872">
    <property type="term" value="F:metal ion binding"/>
    <property type="evidence" value="ECO:0007669"/>
    <property type="project" value="UniProtKB-KW"/>
</dbReference>
<dbReference type="InterPro" id="IPR017938">
    <property type="entry name" value="Riboflavin_synthase-like_b-brl"/>
</dbReference>
<dbReference type="EMBL" id="CP002588">
    <property type="protein sequence ID" value="AEA48094.1"/>
    <property type="molecule type" value="Genomic_DNA"/>
</dbReference>
<evidence type="ECO:0000259" key="2">
    <source>
        <dbReference type="PROSITE" id="PS51384"/>
    </source>
</evidence>
<dbReference type="Proteomes" id="UP000008136">
    <property type="component" value="Chromosome"/>
</dbReference>
<sequence length="291" mass="32489">MVEAENPYIPKPAVIEKVIPETEGERAIKTFRVRPIDGEFNFVPGQTLMVSAFGKGESMFAISTSPTRNSIEFTVMRVGRVTTALHQMKKGDIVGIRGPLGNGFPVEGWEGKNVVLIGGGIGFAPLRSILHYILDNREKYGKLIVINGARTSRDLVYLNELERLMDSEDVWLSVDRDEEGWFKLNWDKPDESEIPEGVRKLVGFVPMVVAAVKPSPDNSVAVTCGPPIMIKYVIENLLKLGFREEQIYTTLENKMKCGIGKCGRCNIGSVYVCKDGPVFRYDFIKQLPPDF</sequence>
<keyword evidence="4" id="KW-1185">Reference proteome</keyword>
<dbReference type="PANTHER" id="PTHR43513">
    <property type="entry name" value="DIHYDROOROTATE DEHYDROGENASE B (NAD(+)), ELECTRON TRANSFER SUBUNIT"/>
    <property type="match status" value="1"/>
</dbReference>
<dbReference type="AlphaFoldDB" id="F2KSM4"/>
<dbReference type="InterPro" id="IPR039261">
    <property type="entry name" value="FNR_nucleotide-bd"/>
</dbReference>
<reference evidence="3 4" key="1">
    <citation type="submission" date="2011-03" db="EMBL/GenBank/DDBJ databases">
        <title>The complete genome of Archaeoglobus veneficus SNP6.</title>
        <authorList>
            <consortium name="US DOE Joint Genome Institute (JGI-PGF)"/>
            <person name="Lucas S."/>
            <person name="Copeland A."/>
            <person name="Lapidus A."/>
            <person name="Bruce D."/>
            <person name="Goodwin L."/>
            <person name="Pitluck S."/>
            <person name="Kyrpides N."/>
            <person name="Mavromatis K."/>
            <person name="Pagani I."/>
            <person name="Ivanova N."/>
            <person name="Mikhailova N."/>
            <person name="Lu M."/>
            <person name="Detter J.C."/>
            <person name="Tapia R."/>
            <person name="Han C."/>
            <person name="Land M."/>
            <person name="Hauser L."/>
            <person name="Markowitz V."/>
            <person name="Cheng J.-F."/>
            <person name="Hugenholtz P."/>
            <person name="Woyke T."/>
            <person name="Wu D."/>
            <person name="Spring S."/>
            <person name="Brambilla E."/>
            <person name="Klenk H.-P."/>
            <person name="Eisen J.A."/>
        </authorList>
    </citation>
    <scope>NUCLEOTIDE SEQUENCE [LARGE SCALE GENOMIC DNA]</scope>
    <source>
        <strain>SNP6</strain>
    </source>
</reference>